<evidence type="ECO:0000256" key="9">
    <source>
        <dbReference type="HAMAP-Rule" id="MF_00131"/>
    </source>
</evidence>
<keyword evidence="7 9" id="KW-0456">Lyase</keyword>
<evidence type="ECO:0000256" key="1">
    <source>
        <dbReference type="ARBA" id="ARBA00003365"/>
    </source>
</evidence>
<evidence type="ECO:0000256" key="2">
    <source>
        <dbReference type="ARBA" id="ARBA00004733"/>
    </source>
</evidence>
<dbReference type="NCBIfam" id="TIGR00262">
    <property type="entry name" value="trpA"/>
    <property type="match status" value="1"/>
</dbReference>
<dbReference type="Gene3D" id="3.20.20.70">
    <property type="entry name" value="Aldolase class I"/>
    <property type="match status" value="1"/>
</dbReference>
<evidence type="ECO:0000256" key="7">
    <source>
        <dbReference type="ARBA" id="ARBA00023239"/>
    </source>
</evidence>
<organism evidence="11">
    <name type="scientific">Veillonella ratti</name>
    <dbReference type="NCBI Taxonomy" id="103892"/>
    <lineage>
        <taxon>Bacteria</taxon>
        <taxon>Bacillati</taxon>
        <taxon>Bacillota</taxon>
        <taxon>Negativicutes</taxon>
        <taxon>Veillonellales</taxon>
        <taxon>Veillonellaceae</taxon>
        <taxon>Veillonella</taxon>
    </lineage>
</organism>
<keyword evidence="5 9" id="KW-0822">Tryptophan biosynthesis</keyword>
<keyword evidence="6 9" id="KW-0057">Aromatic amino acid biosynthesis</keyword>
<accession>A0A6N3BV27</accession>
<comment type="similarity">
    <text evidence="9 10">Belongs to the TrpA family.</text>
</comment>
<dbReference type="InterPro" id="IPR011060">
    <property type="entry name" value="RibuloseP-bd_barrel"/>
</dbReference>
<dbReference type="SUPFAM" id="SSF51366">
    <property type="entry name" value="Ribulose-phoshate binding barrel"/>
    <property type="match status" value="1"/>
</dbReference>
<dbReference type="InterPro" id="IPR002028">
    <property type="entry name" value="Trp_synthase_suA"/>
</dbReference>
<feature type="active site" description="Proton acceptor" evidence="9">
    <location>
        <position position="51"/>
    </location>
</feature>
<gene>
    <name evidence="9 11" type="primary">trpA</name>
    <name evidence="11" type="ORF">VRLFYP33_01140</name>
</gene>
<dbReference type="GO" id="GO:0004834">
    <property type="term" value="F:tryptophan synthase activity"/>
    <property type="evidence" value="ECO:0007669"/>
    <property type="project" value="UniProtKB-UniRule"/>
</dbReference>
<evidence type="ECO:0000256" key="8">
    <source>
        <dbReference type="ARBA" id="ARBA00049047"/>
    </source>
</evidence>
<evidence type="ECO:0000313" key="11">
    <source>
        <dbReference type="EMBL" id="VYU05891.1"/>
    </source>
</evidence>
<evidence type="ECO:0000256" key="10">
    <source>
        <dbReference type="RuleBase" id="RU003662"/>
    </source>
</evidence>
<dbReference type="UniPathway" id="UPA00035">
    <property type="reaction ID" value="UER00044"/>
</dbReference>
<proteinExistence type="inferred from homology"/>
<dbReference type="HAMAP" id="MF_00131">
    <property type="entry name" value="Trp_synth_alpha"/>
    <property type="match status" value="1"/>
</dbReference>
<protein>
    <recommendedName>
        <fullName evidence="9">Tryptophan synthase alpha chain</fullName>
        <ecNumber evidence="9">4.2.1.20</ecNumber>
    </recommendedName>
</protein>
<evidence type="ECO:0000256" key="5">
    <source>
        <dbReference type="ARBA" id="ARBA00022822"/>
    </source>
</evidence>
<comment type="subunit">
    <text evidence="3 9">Tetramer of two alpha and two beta chains.</text>
</comment>
<sequence length="266" mass="28229">MNKVQQDSYAIEQAFAKGKAFIGFLTAGDPNLEATARYIKVMADAGADLVEIGIPFSDPVAEGEVIQRASQRALKSGALTDAIFAMVQKVRETVTIPLVFMTYLNPVYVYGAEKFFARCQALNIRGIIVPDMPYEEKGEIEDVAAAAGVTVISLIAPTSEQRIERIASDAKGFVYCVSSLGVTGVRKEITTDIAGLVQTIKKYTDVPVAIGFGIAEPEQAKAMAAVSDGAIVGSAIVKIIEAHGDAADEALGEYVRSMKTAVVSAE</sequence>
<dbReference type="AlphaFoldDB" id="A0A6N3BV27"/>
<dbReference type="EMBL" id="CACRUX010000045">
    <property type="protein sequence ID" value="VYU05891.1"/>
    <property type="molecule type" value="Genomic_DNA"/>
</dbReference>
<dbReference type="GO" id="GO:0005829">
    <property type="term" value="C:cytosol"/>
    <property type="evidence" value="ECO:0007669"/>
    <property type="project" value="TreeGrafter"/>
</dbReference>
<dbReference type="PANTHER" id="PTHR43406:SF1">
    <property type="entry name" value="TRYPTOPHAN SYNTHASE ALPHA CHAIN, CHLOROPLASTIC"/>
    <property type="match status" value="1"/>
</dbReference>
<dbReference type="FunFam" id="3.20.20.70:FF:000037">
    <property type="entry name" value="Tryptophan synthase alpha chain"/>
    <property type="match status" value="1"/>
</dbReference>
<feature type="active site" description="Proton acceptor" evidence="9">
    <location>
        <position position="62"/>
    </location>
</feature>
<dbReference type="EC" id="4.2.1.20" evidence="9"/>
<comment type="pathway">
    <text evidence="2 9">Amino-acid biosynthesis; L-tryptophan biosynthesis; L-tryptophan from chorismate: step 5/5.</text>
</comment>
<reference evidence="11" key="1">
    <citation type="submission" date="2019-11" db="EMBL/GenBank/DDBJ databases">
        <authorList>
            <person name="Feng L."/>
        </authorList>
    </citation>
    <scope>NUCLEOTIDE SEQUENCE</scope>
    <source>
        <strain evidence="11">VrattiLFYP33</strain>
    </source>
</reference>
<dbReference type="RefSeq" id="WP_021842132.1">
    <property type="nucleotide sequence ID" value="NZ_CACRUX010000045.1"/>
</dbReference>
<keyword evidence="4 9" id="KW-0028">Amino-acid biosynthesis</keyword>
<evidence type="ECO:0000256" key="6">
    <source>
        <dbReference type="ARBA" id="ARBA00023141"/>
    </source>
</evidence>
<dbReference type="CDD" id="cd04724">
    <property type="entry name" value="Tryptophan_synthase_alpha"/>
    <property type="match status" value="1"/>
</dbReference>
<dbReference type="PROSITE" id="PS00167">
    <property type="entry name" value="TRP_SYNTHASE_ALPHA"/>
    <property type="match status" value="1"/>
</dbReference>
<dbReference type="InterPro" id="IPR018204">
    <property type="entry name" value="Trp_synthase_alpha_AS"/>
</dbReference>
<evidence type="ECO:0000256" key="4">
    <source>
        <dbReference type="ARBA" id="ARBA00022605"/>
    </source>
</evidence>
<dbReference type="Pfam" id="PF00290">
    <property type="entry name" value="Trp_syntA"/>
    <property type="match status" value="1"/>
</dbReference>
<dbReference type="InterPro" id="IPR013785">
    <property type="entry name" value="Aldolase_TIM"/>
</dbReference>
<comment type="catalytic activity">
    <reaction evidence="8 9">
        <text>(1S,2R)-1-C-(indol-3-yl)glycerol 3-phosphate + L-serine = D-glyceraldehyde 3-phosphate + L-tryptophan + H2O</text>
        <dbReference type="Rhea" id="RHEA:10532"/>
        <dbReference type="ChEBI" id="CHEBI:15377"/>
        <dbReference type="ChEBI" id="CHEBI:33384"/>
        <dbReference type="ChEBI" id="CHEBI:57912"/>
        <dbReference type="ChEBI" id="CHEBI:58866"/>
        <dbReference type="ChEBI" id="CHEBI:59776"/>
        <dbReference type="EC" id="4.2.1.20"/>
    </reaction>
</comment>
<name>A0A6N3BV27_9FIRM</name>
<evidence type="ECO:0000256" key="3">
    <source>
        <dbReference type="ARBA" id="ARBA00011270"/>
    </source>
</evidence>
<comment type="function">
    <text evidence="1 9">The alpha subunit is responsible for the aldol cleavage of indoleglycerol phosphate to indole and glyceraldehyde 3-phosphate.</text>
</comment>
<dbReference type="PANTHER" id="PTHR43406">
    <property type="entry name" value="TRYPTOPHAN SYNTHASE, ALPHA CHAIN"/>
    <property type="match status" value="1"/>
</dbReference>